<dbReference type="PANTHER" id="PTHR36439">
    <property type="entry name" value="BLL4334 PROTEIN"/>
    <property type="match status" value="1"/>
</dbReference>
<proteinExistence type="predicted"/>
<dbReference type="Proteomes" id="UP000245506">
    <property type="component" value="Unassembled WGS sequence"/>
</dbReference>
<organism evidence="1 2">
    <name type="scientific">Leucothrix arctica</name>
    <dbReference type="NCBI Taxonomy" id="1481894"/>
    <lineage>
        <taxon>Bacteria</taxon>
        <taxon>Pseudomonadati</taxon>
        <taxon>Pseudomonadota</taxon>
        <taxon>Gammaproteobacteria</taxon>
        <taxon>Thiotrichales</taxon>
        <taxon>Thiotrichaceae</taxon>
        <taxon>Leucothrix</taxon>
    </lineage>
</organism>
<dbReference type="EMBL" id="QGKL01000002">
    <property type="protein sequence ID" value="PWQ99725.1"/>
    <property type="molecule type" value="Genomic_DNA"/>
</dbReference>
<protein>
    <recommendedName>
        <fullName evidence="3">DUF1697 domain-containing protein</fullName>
    </recommendedName>
</protein>
<dbReference type="PANTHER" id="PTHR36439:SF1">
    <property type="entry name" value="DUF1697 DOMAIN-CONTAINING PROTEIN"/>
    <property type="match status" value="1"/>
</dbReference>
<comment type="caution">
    <text evidence="1">The sequence shown here is derived from an EMBL/GenBank/DDBJ whole genome shotgun (WGS) entry which is preliminary data.</text>
</comment>
<dbReference type="InterPro" id="IPR012545">
    <property type="entry name" value="DUF1697"/>
</dbReference>
<dbReference type="Gene3D" id="3.30.70.1280">
    <property type="entry name" value="SP0830-like domains"/>
    <property type="match status" value="1"/>
</dbReference>
<dbReference type="SUPFAM" id="SSF160379">
    <property type="entry name" value="SP0830-like"/>
    <property type="match status" value="1"/>
</dbReference>
<accession>A0A317CM88</accession>
<dbReference type="Pfam" id="PF08002">
    <property type="entry name" value="DUF1697"/>
    <property type="match status" value="1"/>
</dbReference>
<sequence>MKTFIALFRGINVGGRNKLPMKDLKPLLEQQDCQNVITYIQTGNVIFQRDNAPDNLSNLVETHFGFKPDVMILTKDDFLQAVANNPFTTYAGKEVHFYFCKALPSPNFDKIDAIKATSENYRIIEHVFYLHASEGIGRSKLVTNVEKCLNVAATGRNLNTVSKLVTLLDIEKSPKI</sequence>
<evidence type="ECO:0000313" key="2">
    <source>
        <dbReference type="Proteomes" id="UP000245506"/>
    </source>
</evidence>
<gene>
    <name evidence="1" type="ORF">DKT75_00135</name>
</gene>
<dbReference type="OrthoDB" id="9806494at2"/>
<dbReference type="RefSeq" id="WP_109821411.1">
    <property type="nucleotide sequence ID" value="NZ_QGKL01000002.1"/>
</dbReference>
<keyword evidence="2" id="KW-1185">Reference proteome</keyword>
<evidence type="ECO:0000313" key="1">
    <source>
        <dbReference type="EMBL" id="PWQ99725.1"/>
    </source>
</evidence>
<reference evidence="1 2" key="1">
    <citation type="submission" date="2018-05" db="EMBL/GenBank/DDBJ databases">
        <title>Leucothrix arctica sp. nov., isolated from Arctic seawater.</title>
        <authorList>
            <person name="Choi A."/>
            <person name="Baek K."/>
        </authorList>
    </citation>
    <scope>NUCLEOTIDE SEQUENCE [LARGE SCALE GENOMIC DNA]</scope>
    <source>
        <strain evidence="1 2">IMCC9719</strain>
    </source>
</reference>
<dbReference type="PIRSF" id="PIRSF008502">
    <property type="entry name" value="UCP008502"/>
    <property type="match status" value="1"/>
</dbReference>
<evidence type="ECO:0008006" key="3">
    <source>
        <dbReference type="Google" id="ProtNLM"/>
    </source>
</evidence>
<dbReference type="AlphaFoldDB" id="A0A317CM88"/>
<name>A0A317CM88_9GAMM</name>